<evidence type="ECO:0000313" key="3">
    <source>
        <dbReference type="Proteomes" id="UP000767238"/>
    </source>
</evidence>
<dbReference type="AlphaFoldDB" id="A0A9P8GG06"/>
<comment type="caution">
    <text evidence="2">The sequence shown here is derived from an EMBL/GenBank/DDBJ whole genome shotgun (WGS) entry which is preliminary data.</text>
</comment>
<feature type="non-terminal residue" evidence="2">
    <location>
        <position position="121"/>
    </location>
</feature>
<dbReference type="Proteomes" id="UP000767238">
    <property type="component" value="Unassembled WGS sequence"/>
</dbReference>
<evidence type="ECO:0000256" key="1">
    <source>
        <dbReference type="SAM" id="MobiDB-lite"/>
    </source>
</evidence>
<proteinExistence type="predicted"/>
<gene>
    <name evidence="2" type="ORF">KCV03_g4967</name>
</gene>
<feature type="compositionally biased region" description="Polar residues" evidence="1">
    <location>
        <begin position="74"/>
        <end position="102"/>
    </location>
</feature>
<sequence>MTIPRRWQPPPVDEKTTSSDWWVFRLVSTSIASMFNYKTVNGKDTPDSEDGIEMQEVTLDPNDHDTCEGASRPKINQQGSESNCQGSRTASGDTNRQFTHSQLRPFEYSSLERTMGLRAPR</sequence>
<reference evidence="2" key="1">
    <citation type="journal article" date="2021" name="J Fungi (Basel)">
        <title>Virulence traits and population genomics of the black yeast Aureobasidium melanogenum.</title>
        <authorList>
            <person name="Cernosa A."/>
            <person name="Sun X."/>
            <person name="Gostincar C."/>
            <person name="Fang C."/>
            <person name="Gunde-Cimerman N."/>
            <person name="Song Z."/>
        </authorList>
    </citation>
    <scope>NUCLEOTIDE SEQUENCE</scope>
    <source>
        <strain evidence="2">EXF-8016</strain>
    </source>
</reference>
<dbReference type="OrthoDB" id="3824760at2759"/>
<evidence type="ECO:0000313" key="2">
    <source>
        <dbReference type="EMBL" id="KAH0221640.1"/>
    </source>
</evidence>
<dbReference type="EMBL" id="JAHFYH010000031">
    <property type="protein sequence ID" value="KAH0221640.1"/>
    <property type="molecule type" value="Genomic_DNA"/>
</dbReference>
<name>A0A9P8GG06_AURME</name>
<accession>A0A9P8GG06</accession>
<organism evidence="2 3">
    <name type="scientific">Aureobasidium melanogenum</name>
    <name type="common">Aureobasidium pullulans var. melanogenum</name>
    <dbReference type="NCBI Taxonomy" id="46634"/>
    <lineage>
        <taxon>Eukaryota</taxon>
        <taxon>Fungi</taxon>
        <taxon>Dikarya</taxon>
        <taxon>Ascomycota</taxon>
        <taxon>Pezizomycotina</taxon>
        <taxon>Dothideomycetes</taxon>
        <taxon>Dothideomycetidae</taxon>
        <taxon>Dothideales</taxon>
        <taxon>Saccotheciaceae</taxon>
        <taxon>Aureobasidium</taxon>
    </lineage>
</organism>
<reference evidence="2" key="2">
    <citation type="submission" date="2021-08" db="EMBL/GenBank/DDBJ databases">
        <authorList>
            <person name="Gostincar C."/>
            <person name="Sun X."/>
            <person name="Song Z."/>
            <person name="Gunde-Cimerman N."/>
        </authorList>
    </citation>
    <scope>NUCLEOTIDE SEQUENCE</scope>
    <source>
        <strain evidence="2">EXF-8016</strain>
    </source>
</reference>
<feature type="region of interest" description="Disordered" evidence="1">
    <location>
        <begin position="59"/>
        <end position="121"/>
    </location>
</feature>
<protein>
    <submittedName>
        <fullName evidence="2">Uncharacterized protein</fullName>
    </submittedName>
</protein>